<proteinExistence type="predicted"/>
<dbReference type="Proteomes" id="UP000215914">
    <property type="component" value="Chromosome 10"/>
</dbReference>
<dbReference type="InParanoid" id="A0A251TMA4"/>
<evidence type="ECO:0000313" key="3">
    <source>
        <dbReference type="Proteomes" id="UP000215914"/>
    </source>
</evidence>
<gene>
    <name evidence="2" type="ORF">HannXRQ_Chr10g0302261</name>
</gene>
<keyword evidence="1" id="KW-1133">Transmembrane helix</keyword>
<reference evidence="3" key="1">
    <citation type="journal article" date="2017" name="Nature">
        <title>The sunflower genome provides insights into oil metabolism, flowering and Asterid evolution.</title>
        <authorList>
            <person name="Badouin H."/>
            <person name="Gouzy J."/>
            <person name="Grassa C.J."/>
            <person name="Murat F."/>
            <person name="Staton S.E."/>
            <person name="Cottret L."/>
            <person name="Lelandais-Briere C."/>
            <person name="Owens G.L."/>
            <person name="Carrere S."/>
            <person name="Mayjonade B."/>
            <person name="Legrand L."/>
            <person name="Gill N."/>
            <person name="Kane N.C."/>
            <person name="Bowers J.E."/>
            <person name="Hubner S."/>
            <person name="Bellec A."/>
            <person name="Berard A."/>
            <person name="Berges H."/>
            <person name="Blanchet N."/>
            <person name="Boniface M.C."/>
            <person name="Brunel D."/>
            <person name="Catrice O."/>
            <person name="Chaidir N."/>
            <person name="Claudel C."/>
            <person name="Donnadieu C."/>
            <person name="Faraut T."/>
            <person name="Fievet G."/>
            <person name="Helmstetter N."/>
            <person name="King M."/>
            <person name="Knapp S.J."/>
            <person name="Lai Z."/>
            <person name="Le Paslier M.C."/>
            <person name="Lippi Y."/>
            <person name="Lorenzon L."/>
            <person name="Mandel J.R."/>
            <person name="Marage G."/>
            <person name="Marchand G."/>
            <person name="Marquand E."/>
            <person name="Bret-Mestries E."/>
            <person name="Morien E."/>
            <person name="Nambeesan S."/>
            <person name="Nguyen T."/>
            <person name="Pegot-Espagnet P."/>
            <person name="Pouilly N."/>
            <person name="Raftis F."/>
            <person name="Sallet E."/>
            <person name="Schiex T."/>
            <person name="Thomas J."/>
            <person name="Vandecasteele C."/>
            <person name="Vares D."/>
            <person name="Vear F."/>
            <person name="Vautrin S."/>
            <person name="Crespi M."/>
            <person name="Mangin B."/>
            <person name="Burke J.M."/>
            <person name="Salse J."/>
            <person name="Munos S."/>
            <person name="Vincourt P."/>
            <person name="Rieseberg L.H."/>
            <person name="Langlade N.B."/>
        </authorList>
    </citation>
    <scope>NUCLEOTIDE SEQUENCE [LARGE SCALE GENOMIC DNA]</scope>
    <source>
        <strain evidence="3">cv. SF193</strain>
    </source>
</reference>
<keyword evidence="1" id="KW-0472">Membrane</keyword>
<dbReference type="EMBL" id="CM007899">
    <property type="protein sequence ID" value="OTG11752.1"/>
    <property type="molecule type" value="Genomic_DNA"/>
</dbReference>
<dbReference type="AlphaFoldDB" id="A0A251TMA4"/>
<feature type="transmembrane region" description="Helical" evidence="1">
    <location>
        <begin position="6"/>
        <end position="24"/>
    </location>
</feature>
<evidence type="ECO:0000256" key="1">
    <source>
        <dbReference type="SAM" id="Phobius"/>
    </source>
</evidence>
<keyword evidence="1" id="KW-0812">Transmembrane</keyword>
<accession>A0A251TMA4</accession>
<keyword evidence="3" id="KW-1185">Reference proteome</keyword>
<name>A0A251TMA4_HELAN</name>
<evidence type="ECO:0000313" key="2">
    <source>
        <dbReference type="EMBL" id="OTG11752.1"/>
    </source>
</evidence>
<protein>
    <submittedName>
        <fullName evidence="2">Uncharacterized protein</fullName>
    </submittedName>
</protein>
<sequence>MRVSRFLIQIIFFYLKHLIVGLFFQTSNGPPNGMRTRSCSRNNLARLVAGPTTQHGEGPS</sequence>
<organism evidence="2 3">
    <name type="scientific">Helianthus annuus</name>
    <name type="common">Common sunflower</name>
    <dbReference type="NCBI Taxonomy" id="4232"/>
    <lineage>
        <taxon>Eukaryota</taxon>
        <taxon>Viridiplantae</taxon>
        <taxon>Streptophyta</taxon>
        <taxon>Embryophyta</taxon>
        <taxon>Tracheophyta</taxon>
        <taxon>Spermatophyta</taxon>
        <taxon>Magnoliopsida</taxon>
        <taxon>eudicotyledons</taxon>
        <taxon>Gunneridae</taxon>
        <taxon>Pentapetalae</taxon>
        <taxon>asterids</taxon>
        <taxon>campanulids</taxon>
        <taxon>Asterales</taxon>
        <taxon>Asteraceae</taxon>
        <taxon>Asteroideae</taxon>
        <taxon>Heliantheae alliance</taxon>
        <taxon>Heliantheae</taxon>
        <taxon>Helianthus</taxon>
    </lineage>
</organism>